<feature type="region of interest" description="Disordered" evidence="1">
    <location>
        <begin position="107"/>
        <end position="162"/>
    </location>
</feature>
<feature type="compositionally biased region" description="Low complexity" evidence="1">
    <location>
        <begin position="124"/>
        <end position="136"/>
    </location>
</feature>
<dbReference type="AlphaFoldDB" id="A0A8J4CGS3"/>
<dbReference type="GO" id="GO:0012506">
    <property type="term" value="C:vesicle membrane"/>
    <property type="evidence" value="ECO:0007669"/>
    <property type="project" value="TreeGrafter"/>
</dbReference>
<feature type="region of interest" description="Disordered" evidence="1">
    <location>
        <begin position="500"/>
        <end position="561"/>
    </location>
</feature>
<feature type="region of interest" description="Disordered" evidence="1">
    <location>
        <begin position="314"/>
        <end position="334"/>
    </location>
</feature>
<name>A0A8J4CGS3_9CHLO</name>
<dbReference type="GO" id="GO:0005737">
    <property type="term" value="C:cytoplasm"/>
    <property type="evidence" value="ECO:0007669"/>
    <property type="project" value="TreeGrafter"/>
</dbReference>
<reference evidence="2" key="1">
    <citation type="journal article" date="2021" name="Proc. Natl. Acad. Sci. U.S.A.">
        <title>Three genomes in the algal genus Volvox reveal the fate of a haploid sex-determining region after a transition to homothallism.</title>
        <authorList>
            <person name="Yamamoto K."/>
            <person name="Hamaji T."/>
            <person name="Kawai-Toyooka H."/>
            <person name="Matsuzaki R."/>
            <person name="Takahashi F."/>
            <person name="Nishimura Y."/>
            <person name="Kawachi M."/>
            <person name="Noguchi H."/>
            <person name="Minakuchi Y."/>
            <person name="Umen J.G."/>
            <person name="Toyoda A."/>
            <person name="Nozaki H."/>
        </authorList>
    </citation>
    <scope>NUCLEOTIDE SEQUENCE</scope>
    <source>
        <strain evidence="2">NIES-3785</strain>
    </source>
</reference>
<feature type="compositionally biased region" description="Basic and acidic residues" evidence="1">
    <location>
        <begin position="508"/>
        <end position="521"/>
    </location>
</feature>
<feature type="compositionally biased region" description="Gly residues" evidence="1">
    <location>
        <begin position="322"/>
        <end position="331"/>
    </location>
</feature>
<comment type="caution">
    <text evidence="2">The sequence shown here is derived from an EMBL/GenBank/DDBJ whole genome shotgun (WGS) entry which is preliminary data.</text>
</comment>
<dbReference type="PANTHER" id="PTHR46467:SF1">
    <property type="entry name" value="TETHER CONTAINING UBX DOMAIN FOR GLUT4"/>
    <property type="match status" value="1"/>
</dbReference>
<dbReference type="EMBL" id="BNCQ01000012">
    <property type="protein sequence ID" value="GIM02897.1"/>
    <property type="molecule type" value="Genomic_DNA"/>
</dbReference>
<dbReference type="InterPro" id="IPR029071">
    <property type="entry name" value="Ubiquitin-like_domsf"/>
</dbReference>
<accession>A0A8J4CGS3</accession>
<dbReference type="CDD" id="cd16105">
    <property type="entry name" value="Ubl_ASPSCR1_like"/>
    <property type="match status" value="1"/>
</dbReference>
<evidence type="ECO:0000313" key="2">
    <source>
        <dbReference type="EMBL" id="GIM02897.1"/>
    </source>
</evidence>
<dbReference type="GO" id="GO:0006886">
    <property type="term" value="P:intracellular protein transport"/>
    <property type="evidence" value="ECO:0007669"/>
    <property type="project" value="TreeGrafter"/>
</dbReference>
<dbReference type="InterPro" id="IPR021569">
    <property type="entry name" value="TUG-UBL1"/>
</dbReference>
<dbReference type="Proteomes" id="UP000722791">
    <property type="component" value="Unassembled WGS sequence"/>
</dbReference>
<organism evidence="2 3">
    <name type="scientific">Volvox reticuliferus</name>
    <dbReference type="NCBI Taxonomy" id="1737510"/>
    <lineage>
        <taxon>Eukaryota</taxon>
        <taxon>Viridiplantae</taxon>
        <taxon>Chlorophyta</taxon>
        <taxon>core chlorophytes</taxon>
        <taxon>Chlorophyceae</taxon>
        <taxon>CS clade</taxon>
        <taxon>Chlamydomonadales</taxon>
        <taxon>Volvocaceae</taxon>
        <taxon>Volvox</taxon>
    </lineage>
</organism>
<sequence>MAGISITYEGPPVQRQVVKATAMAPLSSLLGEACAKMKPPLDPAHATLLYNKKPLTDLSCPFRLANIPNGSSLTLLYDKPATSPGAASERIQAAAGDPAAVVATAAQPSPLPHRPQQPPSEHLTATVSAASPATATDVQPAPSPPAAAAAANPPPCAPEVSAPADTAASVIPATAGATHVGVPELTSQQEQQLPISDMELLPIAAAAQPMDLDIVTAAPPQTIDLDIVTAAPPQTMDLDVAAAVPNTSVATTSTPLNHAGHDAAGSVATAAVVDGGAVANDSEADHLGLGRPSALFSREALEAALESMAAAGRWASGATGPSSGGEGGGAGETAEGEDFFEVTPEDLASMMRSNQLRRIQEEAAGFRTRAAREADERAKALSYSHVAIRAHLPGSLILQATFAATEAVGALRSAVLSVVSPSLAPAVYMYTTPPRQVLQPDQDHHSLYHVGLVPAAHVHVGLDEKKAAAAGHTAGASVLRPEMAPRIRSHIGPELAAFHGSLPAQASGEERKRQGRHKEDPGAAAGVRAGLAGGAASSGATTAGSGGGGAKVPKWLKLGSK</sequence>
<evidence type="ECO:0000313" key="3">
    <source>
        <dbReference type="Proteomes" id="UP000722791"/>
    </source>
</evidence>
<feature type="compositionally biased region" description="Low complexity" evidence="1">
    <location>
        <begin position="522"/>
        <end position="543"/>
    </location>
</feature>
<dbReference type="GO" id="GO:0005634">
    <property type="term" value="C:nucleus"/>
    <property type="evidence" value="ECO:0007669"/>
    <property type="project" value="TreeGrafter"/>
</dbReference>
<gene>
    <name evidence="2" type="ORF">Vretimale_7727</name>
</gene>
<dbReference type="Pfam" id="PF11470">
    <property type="entry name" value="TUG-UBL1"/>
    <property type="match status" value="1"/>
</dbReference>
<dbReference type="OrthoDB" id="440781at2759"/>
<evidence type="ECO:0000256" key="1">
    <source>
        <dbReference type="SAM" id="MobiDB-lite"/>
    </source>
</evidence>
<feature type="compositionally biased region" description="Pro residues" evidence="1">
    <location>
        <begin position="109"/>
        <end position="118"/>
    </location>
</feature>
<dbReference type="Gene3D" id="3.10.20.90">
    <property type="entry name" value="Phosphatidylinositol 3-kinase Catalytic Subunit, Chain A, domain 1"/>
    <property type="match status" value="2"/>
</dbReference>
<dbReference type="SUPFAM" id="SSF54236">
    <property type="entry name" value="Ubiquitin-like"/>
    <property type="match status" value="2"/>
</dbReference>
<dbReference type="PANTHER" id="PTHR46467">
    <property type="entry name" value="TETHER CONTAINING UBX DOMAIN FOR GLUT4"/>
    <property type="match status" value="1"/>
</dbReference>
<proteinExistence type="predicted"/>
<protein>
    <submittedName>
        <fullName evidence="2">Uncharacterized protein</fullName>
    </submittedName>
</protein>